<feature type="region of interest" description="Disordered" evidence="4">
    <location>
        <begin position="445"/>
        <end position="482"/>
    </location>
</feature>
<protein>
    <recommendedName>
        <fullName evidence="5">Zinc finger PHD-type domain-containing protein</fullName>
    </recommendedName>
</protein>
<evidence type="ECO:0000313" key="7">
    <source>
        <dbReference type="Proteomes" id="UP000016931"/>
    </source>
</evidence>
<feature type="region of interest" description="Disordered" evidence="4">
    <location>
        <begin position="122"/>
        <end position="142"/>
    </location>
</feature>
<gene>
    <name evidence="6" type="ORF">SEPMUDRAFT_115487</name>
</gene>
<dbReference type="PROSITE" id="PS01359">
    <property type="entry name" value="ZF_PHD_1"/>
    <property type="match status" value="1"/>
</dbReference>
<dbReference type="HOGENOM" id="CLU_566403_0_0_1"/>
<feature type="domain" description="Zinc finger PHD-type" evidence="5">
    <location>
        <begin position="381"/>
        <end position="434"/>
    </location>
</feature>
<dbReference type="EMBL" id="KB456262">
    <property type="protein sequence ID" value="EMF14202.1"/>
    <property type="molecule type" value="Genomic_DNA"/>
</dbReference>
<dbReference type="SMART" id="SM00249">
    <property type="entry name" value="PHD"/>
    <property type="match status" value="1"/>
</dbReference>
<evidence type="ECO:0000313" key="6">
    <source>
        <dbReference type="EMBL" id="EMF14202.1"/>
    </source>
</evidence>
<reference evidence="6 7" key="1">
    <citation type="journal article" date="2012" name="PLoS Pathog.">
        <title>Diverse lifestyles and strategies of plant pathogenesis encoded in the genomes of eighteen Dothideomycetes fungi.</title>
        <authorList>
            <person name="Ohm R.A."/>
            <person name="Feau N."/>
            <person name="Henrissat B."/>
            <person name="Schoch C.L."/>
            <person name="Horwitz B.A."/>
            <person name="Barry K.W."/>
            <person name="Condon B.J."/>
            <person name="Copeland A.C."/>
            <person name="Dhillon B."/>
            <person name="Glaser F."/>
            <person name="Hesse C.N."/>
            <person name="Kosti I."/>
            <person name="LaButti K."/>
            <person name="Lindquist E.A."/>
            <person name="Lucas S."/>
            <person name="Salamov A.A."/>
            <person name="Bradshaw R.E."/>
            <person name="Ciuffetti L."/>
            <person name="Hamelin R.C."/>
            <person name="Kema G.H.J."/>
            <person name="Lawrence C."/>
            <person name="Scott J.A."/>
            <person name="Spatafora J.W."/>
            <person name="Turgeon B.G."/>
            <person name="de Wit P.J.G.M."/>
            <person name="Zhong S."/>
            <person name="Goodwin S.B."/>
            <person name="Grigoriev I.V."/>
        </authorList>
    </citation>
    <scope>NUCLEOTIDE SEQUENCE [LARGE SCALE GENOMIC DNA]</scope>
    <source>
        <strain evidence="6 7">SO2202</strain>
    </source>
</reference>
<evidence type="ECO:0000256" key="2">
    <source>
        <dbReference type="ARBA" id="ARBA00022771"/>
    </source>
</evidence>
<dbReference type="SUPFAM" id="SSF57903">
    <property type="entry name" value="FYVE/PHD zinc finger"/>
    <property type="match status" value="1"/>
</dbReference>
<dbReference type="InterPro" id="IPR001965">
    <property type="entry name" value="Znf_PHD"/>
</dbReference>
<dbReference type="InterPro" id="IPR019786">
    <property type="entry name" value="Zinc_finger_PHD-type_CS"/>
</dbReference>
<keyword evidence="3" id="KW-0862">Zinc</keyword>
<feature type="compositionally biased region" description="Acidic residues" evidence="4">
    <location>
        <begin position="465"/>
        <end position="482"/>
    </location>
</feature>
<dbReference type="GO" id="GO:0008270">
    <property type="term" value="F:zinc ion binding"/>
    <property type="evidence" value="ECO:0007669"/>
    <property type="project" value="UniProtKB-KW"/>
</dbReference>
<accession>M3B321</accession>
<sequence>MNSSISYLGGEARQLRMAAAQETVRQFEGDSEVVNERYDQKFYRSRRLTLLASLPSPTLNIVATATADAALVFESQPEILSVQAVRARELHFDLDPLLPLPTRENCDTLTDFDEYPASEWQAGDPAVFPRDHRESPVPSVPRARDQEILGGRETRSPTAPGYRPFEGVAALGGRGIAVPVKPPPSKTGGKRTASEILDEGSEQLDSEVDDQIIDLEAAALPEDGRPTKRAKRSNTAGLQAPAVDQAPAATKGVARRLPKKANAGAVKKAPAKKAKKPKKAAARKAPKVSIKKETANFSNIRVRWPATVTGSRLPKSIKEAFEAASERTEVLYKAHALQTGEPRQPNQHLDFLPETHHAQNFQPDELPDVLDDPDDDTGPIRCVCDEGDVASKPDWIRCDTVGCRVWQHVECVGSAAAATPELREAKWYECHVCSPWAHRRSLQALRKERPDPIGDAIREGAVDESGGEEGGEDGYDDDDYDE</sequence>
<organism evidence="6 7">
    <name type="scientific">Sphaerulina musiva (strain SO2202)</name>
    <name type="common">Poplar stem canker fungus</name>
    <name type="synonym">Septoria musiva</name>
    <dbReference type="NCBI Taxonomy" id="692275"/>
    <lineage>
        <taxon>Eukaryota</taxon>
        <taxon>Fungi</taxon>
        <taxon>Dikarya</taxon>
        <taxon>Ascomycota</taxon>
        <taxon>Pezizomycotina</taxon>
        <taxon>Dothideomycetes</taxon>
        <taxon>Dothideomycetidae</taxon>
        <taxon>Mycosphaerellales</taxon>
        <taxon>Mycosphaerellaceae</taxon>
        <taxon>Sphaerulina</taxon>
    </lineage>
</organism>
<evidence type="ECO:0000256" key="1">
    <source>
        <dbReference type="ARBA" id="ARBA00022723"/>
    </source>
</evidence>
<dbReference type="GeneID" id="27898302"/>
<evidence type="ECO:0000259" key="5">
    <source>
        <dbReference type="SMART" id="SM00249"/>
    </source>
</evidence>
<dbReference type="eggNOG" id="ENOG502T3NJ">
    <property type="taxonomic scope" value="Eukaryota"/>
</dbReference>
<evidence type="ECO:0000256" key="4">
    <source>
        <dbReference type="SAM" id="MobiDB-lite"/>
    </source>
</evidence>
<dbReference type="Proteomes" id="UP000016931">
    <property type="component" value="Unassembled WGS sequence"/>
</dbReference>
<proteinExistence type="predicted"/>
<dbReference type="InterPro" id="IPR013083">
    <property type="entry name" value="Znf_RING/FYVE/PHD"/>
</dbReference>
<keyword evidence="7" id="KW-1185">Reference proteome</keyword>
<name>M3B321_SPHMS</name>
<dbReference type="RefSeq" id="XP_016762323.1">
    <property type="nucleotide sequence ID" value="XM_016901165.1"/>
</dbReference>
<feature type="compositionally biased region" description="Basic residues" evidence="4">
    <location>
        <begin position="269"/>
        <end position="286"/>
    </location>
</feature>
<feature type="region of interest" description="Disordered" evidence="4">
    <location>
        <begin position="175"/>
        <end position="194"/>
    </location>
</feature>
<feature type="compositionally biased region" description="Basic and acidic residues" evidence="4">
    <location>
        <begin position="445"/>
        <end position="461"/>
    </location>
</feature>
<keyword evidence="1" id="KW-0479">Metal-binding</keyword>
<dbReference type="AlphaFoldDB" id="M3B321"/>
<dbReference type="Gene3D" id="3.30.40.10">
    <property type="entry name" value="Zinc/RING finger domain, C3HC4 (zinc finger)"/>
    <property type="match status" value="1"/>
</dbReference>
<dbReference type="STRING" id="692275.M3B321"/>
<dbReference type="OMA" id="QHVACVG"/>
<dbReference type="InterPro" id="IPR011011">
    <property type="entry name" value="Znf_FYVE_PHD"/>
</dbReference>
<keyword evidence="2" id="KW-0863">Zinc-finger</keyword>
<feature type="region of interest" description="Disordered" evidence="4">
    <location>
        <begin position="220"/>
        <end position="289"/>
    </location>
</feature>
<evidence type="ECO:0000256" key="3">
    <source>
        <dbReference type="ARBA" id="ARBA00022833"/>
    </source>
</evidence>
<dbReference type="OrthoDB" id="3642791at2759"/>